<dbReference type="Proteomes" id="UP001597221">
    <property type="component" value="Unassembled WGS sequence"/>
</dbReference>
<dbReference type="InterPro" id="IPR001647">
    <property type="entry name" value="HTH_TetR"/>
</dbReference>
<proteinExistence type="predicted"/>
<dbReference type="SUPFAM" id="SSF46689">
    <property type="entry name" value="Homeodomain-like"/>
    <property type="match status" value="1"/>
</dbReference>
<evidence type="ECO:0000313" key="5">
    <source>
        <dbReference type="EMBL" id="MFD1606476.1"/>
    </source>
</evidence>
<dbReference type="PROSITE" id="PS50977">
    <property type="entry name" value="HTH_TETR_2"/>
    <property type="match status" value="1"/>
</dbReference>
<dbReference type="PANTHER" id="PTHR43479">
    <property type="entry name" value="ACREF/ENVCD OPERON REPRESSOR-RELATED"/>
    <property type="match status" value="1"/>
</dbReference>
<evidence type="ECO:0000256" key="3">
    <source>
        <dbReference type="PROSITE-ProRule" id="PRU00335"/>
    </source>
</evidence>
<dbReference type="InterPro" id="IPR023772">
    <property type="entry name" value="DNA-bd_HTH_TetR-type_CS"/>
</dbReference>
<keyword evidence="2 3" id="KW-0238">DNA-binding</keyword>
<keyword evidence="1" id="KW-0678">Repressor</keyword>
<dbReference type="InterPro" id="IPR009057">
    <property type="entry name" value="Homeodomain-like_sf"/>
</dbReference>
<keyword evidence="6" id="KW-1185">Reference proteome</keyword>
<dbReference type="Pfam" id="PF00440">
    <property type="entry name" value="TetR_N"/>
    <property type="match status" value="1"/>
</dbReference>
<dbReference type="RefSeq" id="WP_379595836.1">
    <property type="nucleotide sequence ID" value="NZ_JBHUDE010000007.1"/>
</dbReference>
<accession>A0ABW4HLY2</accession>
<organism evidence="5 6">
    <name type="scientific">Oceanobacillus luteolus</name>
    <dbReference type="NCBI Taxonomy" id="1274358"/>
    <lineage>
        <taxon>Bacteria</taxon>
        <taxon>Bacillati</taxon>
        <taxon>Bacillota</taxon>
        <taxon>Bacilli</taxon>
        <taxon>Bacillales</taxon>
        <taxon>Bacillaceae</taxon>
        <taxon>Oceanobacillus</taxon>
    </lineage>
</organism>
<dbReference type="InterPro" id="IPR050624">
    <property type="entry name" value="HTH-type_Tx_Regulator"/>
</dbReference>
<dbReference type="InterPro" id="IPR041490">
    <property type="entry name" value="KstR2_TetR_C"/>
</dbReference>
<protein>
    <submittedName>
        <fullName evidence="5">TetR/AcrR family transcriptional regulator</fullName>
    </submittedName>
</protein>
<feature type="domain" description="HTH tetR-type" evidence="4">
    <location>
        <begin position="1"/>
        <end position="59"/>
    </location>
</feature>
<evidence type="ECO:0000256" key="1">
    <source>
        <dbReference type="ARBA" id="ARBA00022491"/>
    </source>
</evidence>
<dbReference type="EMBL" id="JBHUDE010000007">
    <property type="protein sequence ID" value="MFD1606476.1"/>
    <property type="molecule type" value="Genomic_DNA"/>
</dbReference>
<dbReference type="SUPFAM" id="SSF48498">
    <property type="entry name" value="Tetracyclin repressor-like, C-terminal domain"/>
    <property type="match status" value="1"/>
</dbReference>
<dbReference type="Pfam" id="PF17932">
    <property type="entry name" value="TetR_C_24"/>
    <property type="match status" value="1"/>
</dbReference>
<dbReference type="Gene3D" id="1.10.357.10">
    <property type="entry name" value="Tetracycline Repressor, domain 2"/>
    <property type="match status" value="1"/>
</dbReference>
<dbReference type="InterPro" id="IPR036271">
    <property type="entry name" value="Tet_transcr_reg_TetR-rel_C_sf"/>
</dbReference>
<reference evidence="6" key="1">
    <citation type="journal article" date="2019" name="Int. J. Syst. Evol. Microbiol.">
        <title>The Global Catalogue of Microorganisms (GCM) 10K type strain sequencing project: providing services to taxonomists for standard genome sequencing and annotation.</title>
        <authorList>
            <consortium name="The Broad Institute Genomics Platform"/>
            <consortium name="The Broad Institute Genome Sequencing Center for Infectious Disease"/>
            <person name="Wu L."/>
            <person name="Ma J."/>
        </authorList>
    </citation>
    <scope>NUCLEOTIDE SEQUENCE [LARGE SCALE GENOMIC DNA]</scope>
    <source>
        <strain evidence="6">CGMCC 1.12376</strain>
    </source>
</reference>
<name>A0ABW4HLY2_9BACI</name>
<dbReference type="PROSITE" id="PS01081">
    <property type="entry name" value="HTH_TETR_1"/>
    <property type="match status" value="1"/>
</dbReference>
<dbReference type="PANTHER" id="PTHR43479:SF11">
    <property type="entry name" value="ACREF_ENVCD OPERON REPRESSOR-RELATED"/>
    <property type="match status" value="1"/>
</dbReference>
<sequence>MKDKLIQAAIDLFDEKGFKGTSIEDITDSIGATKGTFYYYFKSKQEMLKDIHLTYILDLLEKQKAIIQDPNKSNYQKLYDIIYLIISNIRTKGKNARIIFREMRHLEGVYLEQIKGKRKDFRLNVQALLEDGIAKNEFDQNVRADISAFSILDMVNRTYYWYNPDGELTEEELADYYLGFILNGIKSKEPL</sequence>
<dbReference type="Gene3D" id="1.10.10.60">
    <property type="entry name" value="Homeodomain-like"/>
    <property type="match status" value="1"/>
</dbReference>
<evidence type="ECO:0000259" key="4">
    <source>
        <dbReference type="PROSITE" id="PS50977"/>
    </source>
</evidence>
<comment type="caution">
    <text evidence="5">The sequence shown here is derived from an EMBL/GenBank/DDBJ whole genome shotgun (WGS) entry which is preliminary data.</text>
</comment>
<feature type="DNA-binding region" description="H-T-H motif" evidence="3">
    <location>
        <begin position="22"/>
        <end position="41"/>
    </location>
</feature>
<evidence type="ECO:0000256" key="2">
    <source>
        <dbReference type="ARBA" id="ARBA00023125"/>
    </source>
</evidence>
<evidence type="ECO:0000313" key="6">
    <source>
        <dbReference type="Proteomes" id="UP001597221"/>
    </source>
</evidence>
<dbReference type="PRINTS" id="PR00455">
    <property type="entry name" value="HTHTETR"/>
</dbReference>
<gene>
    <name evidence="5" type="ORF">ACFSBH_02185</name>
</gene>